<accession>A0ABQ7S979</accession>
<feature type="compositionally biased region" description="Polar residues" evidence="1">
    <location>
        <begin position="170"/>
        <end position="198"/>
    </location>
</feature>
<evidence type="ECO:0000256" key="1">
    <source>
        <dbReference type="SAM" id="MobiDB-lite"/>
    </source>
</evidence>
<feature type="non-terminal residue" evidence="2">
    <location>
        <position position="1"/>
    </location>
</feature>
<dbReference type="Proteomes" id="UP000825002">
    <property type="component" value="Unassembled WGS sequence"/>
</dbReference>
<evidence type="ECO:0000313" key="2">
    <source>
        <dbReference type="EMBL" id="KAG9509952.1"/>
    </source>
</evidence>
<keyword evidence="3" id="KW-1185">Reference proteome</keyword>
<evidence type="ECO:0000313" key="3">
    <source>
        <dbReference type="Proteomes" id="UP000825002"/>
    </source>
</evidence>
<organism evidence="2 3">
    <name type="scientific">Fragariocoptes setiger</name>
    <dbReference type="NCBI Taxonomy" id="1670756"/>
    <lineage>
        <taxon>Eukaryota</taxon>
        <taxon>Metazoa</taxon>
        <taxon>Ecdysozoa</taxon>
        <taxon>Arthropoda</taxon>
        <taxon>Chelicerata</taxon>
        <taxon>Arachnida</taxon>
        <taxon>Acari</taxon>
        <taxon>Acariformes</taxon>
        <taxon>Trombidiformes</taxon>
        <taxon>Prostigmata</taxon>
        <taxon>Eupodina</taxon>
        <taxon>Eriophyoidea</taxon>
        <taxon>Phytoptidae</taxon>
        <taxon>Fragariocoptes</taxon>
    </lineage>
</organism>
<feature type="non-terminal residue" evidence="2">
    <location>
        <position position="224"/>
    </location>
</feature>
<name>A0ABQ7S979_9ACAR</name>
<feature type="compositionally biased region" description="Polar residues" evidence="1">
    <location>
        <begin position="95"/>
        <end position="133"/>
    </location>
</feature>
<feature type="compositionally biased region" description="Polar residues" evidence="1">
    <location>
        <begin position="140"/>
        <end position="151"/>
    </location>
</feature>
<feature type="region of interest" description="Disordered" evidence="1">
    <location>
        <begin position="1"/>
        <end position="24"/>
    </location>
</feature>
<protein>
    <submittedName>
        <fullName evidence="2">Uncharacterized protein</fullName>
    </submittedName>
</protein>
<sequence>LSISYNDTATTTTASTQKSSSVNSSLIEEINPKQVGIMSQYYAEKSLSVDDKTAVHAMMRPMRTSTGNLYRIICIDTERDRTSGSNDINNDKQSDTSYSDNQVHSQPNAKTDSSTNSALPLQSESVLSHSNSHPPGGVKTASTSVHHNFTQSGGGSIESHNGIKGPPSRARQSSTHDTTHSIKGSSSKQSNRGAHHTSLSHLIPSVSSNGIMIPYDNNTQHRPI</sequence>
<dbReference type="EMBL" id="JAIFTH010000277">
    <property type="protein sequence ID" value="KAG9509952.1"/>
    <property type="molecule type" value="Genomic_DNA"/>
</dbReference>
<gene>
    <name evidence="2" type="ORF">GZH46_01516</name>
</gene>
<reference evidence="2 3" key="1">
    <citation type="submission" date="2020-10" db="EMBL/GenBank/DDBJ databases">
        <authorList>
            <person name="Klimov P.B."/>
            <person name="Dyachkov S.M."/>
            <person name="Chetverikov P.E."/>
        </authorList>
    </citation>
    <scope>NUCLEOTIDE SEQUENCE [LARGE SCALE GENOMIC DNA]</scope>
    <source>
        <strain evidence="2">BMOC 18-1129-001#AD2665</strain>
        <tissue evidence="2">Entire mites</tissue>
    </source>
</reference>
<feature type="compositionally biased region" description="Low complexity" evidence="1">
    <location>
        <begin position="1"/>
        <end position="21"/>
    </location>
</feature>
<proteinExistence type="predicted"/>
<comment type="caution">
    <text evidence="2">The sequence shown here is derived from an EMBL/GenBank/DDBJ whole genome shotgun (WGS) entry which is preliminary data.</text>
</comment>
<feature type="region of interest" description="Disordered" evidence="1">
    <location>
        <begin position="80"/>
        <end position="198"/>
    </location>
</feature>